<evidence type="ECO:0000259" key="1">
    <source>
        <dbReference type="Pfam" id="PF00535"/>
    </source>
</evidence>
<dbReference type="Proteomes" id="UP000000263">
    <property type="component" value="Chromosome"/>
</dbReference>
<dbReference type="STRING" id="383372.Rcas_3648"/>
<proteinExistence type="predicted"/>
<gene>
    <name evidence="3" type="ordered locus">Rcas_3648</name>
</gene>
<dbReference type="Gene3D" id="3.90.550.10">
    <property type="entry name" value="Spore Coat Polysaccharide Biosynthesis Protein SpsA, Chain A"/>
    <property type="match status" value="1"/>
</dbReference>
<dbReference type="CDD" id="cd00761">
    <property type="entry name" value="Glyco_tranf_GTA_type"/>
    <property type="match status" value="1"/>
</dbReference>
<protein>
    <submittedName>
        <fullName evidence="3">Glycosyl transferase family 2</fullName>
    </submittedName>
</protein>
<dbReference type="CDD" id="cd03801">
    <property type="entry name" value="GT4_PimA-like"/>
    <property type="match status" value="1"/>
</dbReference>
<dbReference type="CAZy" id="GT2">
    <property type="family name" value="Glycosyltransferase Family 2"/>
</dbReference>
<dbReference type="SUPFAM" id="SSF53448">
    <property type="entry name" value="Nucleotide-diphospho-sugar transferases"/>
    <property type="match status" value="1"/>
</dbReference>
<dbReference type="Pfam" id="PF00535">
    <property type="entry name" value="Glycos_transf_2"/>
    <property type="match status" value="1"/>
</dbReference>
<dbReference type="PANTHER" id="PTHR43685">
    <property type="entry name" value="GLYCOSYLTRANSFERASE"/>
    <property type="match status" value="1"/>
</dbReference>
<dbReference type="EMBL" id="CP000804">
    <property type="protein sequence ID" value="ABU59697.1"/>
    <property type="molecule type" value="Genomic_DNA"/>
</dbReference>
<evidence type="ECO:0000313" key="4">
    <source>
        <dbReference type="Proteomes" id="UP000000263"/>
    </source>
</evidence>
<dbReference type="AlphaFoldDB" id="A7NQ51"/>
<evidence type="ECO:0000313" key="3">
    <source>
        <dbReference type="EMBL" id="ABU59697.1"/>
    </source>
</evidence>
<dbReference type="InterPro" id="IPR028098">
    <property type="entry name" value="Glyco_trans_4-like_N"/>
</dbReference>
<dbReference type="InterPro" id="IPR050834">
    <property type="entry name" value="Glycosyltransf_2"/>
</dbReference>
<sequence length="738" mass="83480">MNLWLLTSQFPPAVIGGIARYVANAADMFARAGHRVTVVTVDQTEGEEVLPSGVRVLRFVPRGRAFAPYVAKDATDHNPAFPYNIMAYPIALSYELAERVSSYVQRDGVLPDMIECQEYLALPYYLIQRRLVERHPLGDVPLLLHLHSPDFCITRANRQPRYRLPGYWIGRMERFCMHAADAMLSPSFFLANQIAGEMMQLSHAIEVVPYPYLPLPALETMPERGDLVFFGRLEPRKGVMEFVGVCDHLWSRGYDFRLTLIGDDTPFGPRGMSVGAWLRWRYGRRIDEGRLIMTGASLPPEDLWRRLEKAWAVVVPSTWENYPNVCIEAMALGKLVIASTSGGQAEMIGADGDCGILFRWDQPGDCVAAVERALALSVDEVRAIGARARDRITALTSFEAVLPRRMAHFEQITTCMRPRRSFPGLMPDVPAPMRTVTPDTVPGLLSVVVPYHNLGAYLAETIASIVASSYRPLDIVIVDDGSDDPASVAALEQVGQMHPDLVRIVRCERGGLARARNRGAQAARGEFLAFVDADDLVEPSFFERAIDVLQRYDNVSFVYSWVRFFGESDACWPTWNVEFPYLLAHNMLTAFVVVRRSDFLAWGQNDPSLSDALEDYDAWISMVEQGCIGVSLPDPLVRYRMRSDSMYHSLSDAQILEMYDRIVARHRSVYERYGAELFALQNENGPGWRWNHPATDPPDVVQHQQIAALQHRVARLERLLAIPLRVRRTLRDLWRRQR</sequence>
<feature type="domain" description="Glycosyltransferase 2-like" evidence="1">
    <location>
        <begin position="446"/>
        <end position="577"/>
    </location>
</feature>
<dbReference type="PANTHER" id="PTHR43685:SF2">
    <property type="entry name" value="GLYCOSYLTRANSFERASE 2-LIKE DOMAIN-CONTAINING PROTEIN"/>
    <property type="match status" value="1"/>
</dbReference>
<dbReference type="eggNOG" id="COG1215">
    <property type="taxonomic scope" value="Bacteria"/>
</dbReference>
<dbReference type="Pfam" id="PF13439">
    <property type="entry name" value="Glyco_transf_4"/>
    <property type="match status" value="1"/>
</dbReference>
<dbReference type="GO" id="GO:0016740">
    <property type="term" value="F:transferase activity"/>
    <property type="evidence" value="ECO:0007669"/>
    <property type="project" value="UniProtKB-KW"/>
</dbReference>
<accession>A7NQ51</accession>
<dbReference type="OrthoDB" id="5416057at2"/>
<dbReference type="HOGENOM" id="CLU_021683_0_0_0"/>
<feature type="domain" description="Glycosyltransferase subfamily 4-like N-terminal" evidence="2">
    <location>
        <begin position="15"/>
        <end position="209"/>
    </location>
</feature>
<keyword evidence="4" id="KW-1185">Reference proteome</keyword>
<dbReference type="Pfam" id="PF13692">
    <property type="entry name" value="Glyco_trans_1_4"/>
    <property type="match status" value="1"/>
</dbReference>
<name>A7NQ51_ROSCS</name>
<dbReference type="Gene3D" id="3.40.50.2000">
    <property type="entry name" value="Glycogen Phosphorylase B"/>
    <property type="match status" value="2"/>
</dbReference>
<dbReference type="eggNOG" id="COG0438">
    <property type="taxonomic scope" value="Bacteria"/>
</dbReference>
<evidence type="ECO:0000259" key="2">
    <source>
        <dbReference type="Pfam" id="PF13439"/>
    </source>
</evidence>
<dbReference type="RefSeq" id="WP_012122120.1">
    <property type="nucleotide sequence ID" value="NC_009767.1"/>
</dbReference>
<dbReference type="InterPro" id="IPR001173">
    <property type="entry name" value="Glyco_trans_2-like"/>
</dbReference>
<organism evidence="3 4">
    <name type="scientific">Roseiflexus castenholzii (strain DSM 13941 / HLO8)</name>
    <dbReference type="NCBI Taxonomy" id="383372"/>
    <lineage>
        <taxon>Bacteria</taxon>
        <taxon>Bacillati</taxon>
        <taxon>Chloroflexota</taxon>
        <taxon>Chloroflexia</taxon>
        <taxon>Chloroflexales</taxon>
        <taxon>Roseiflexineae</taxon>
        <taxon>Roseiflexaceae</taxon>
        <taxon>Roseiflexus</taxon>
    </lineage>
</organism>
<reference evidence="3 4" key="1">
    <citation type="submission" date="2007-08" db="EMBL/GenBank/DDBJ databases">
        <title>Complete sequence of Roseiflexus castenholzii DSM 13941.</title>
        <authorList>
            <consortium name="US DOE Joint Genome Institute"/>
            <person name="Copeland A."/>
            <person name="Lucas S."/>
            <person name="Lapidus A."/>
            <person name="Barry K."/>
            <person name="Glavina del Rio T."/>
            <person name="Dalin E."/>
            <person name="Tice H."/>
            <person name="Pitluck S."/>
            <person name="Thompson L.S."/>
            <person name="Brettin T."/>
            <person name="Bruce D."/>
            <person name="Detter J.C."/>
            <person name="Han C."/>
            <person name="Tapia R."/>
            <person name="Schmutz J."/>
            <person name="Larimer F."/>
            <person name="Land M."/>
            <person name="Hauser L."/>
            <person name="Kyrpides N."/>
            <person name="Mikhailova N."/>
            <person name="Bryant D.A."/>
            <person name="Hanada S."/>
            <person name="Tsukatani Y."/>
            <person name="Richardson P."/>
        </authorList>
    </citation>
    <scope>NUCLEOTIDE SEQUENCE [LARGE SCALE GENOMIC DNA]</scope>
    <source>
        <strain evidence="4">DSM 13941 / HLO8</strain>
    </source>
</reference>
<dbReference type="SUPFAM" id="SSF53756">
    <property type="entry name" value="UDP-Glycosyltransferase/glycogen phosphorylase"/>
    <property type="match status" value="1"/>
</dbReference>
<keyword evidence="3" id="KW-0808">Transferase</keyword>
<dbReference type="KEGG" id="rca:Rcas_3648"/>
<dbReference type="InterPro" id="IPR029044">
    <property type="entry name" value="Nucleotide-diphossugar_trans"/>
</dbReference>
<dbReference type="CAZy" id="GT4">
    <property type="family name" value="Glycosyltransferase Family 4"/>
</dbReference>